<dbReference type="Pfam" id="PF00534">
    <property type="entry name" value="Glycos_transf_1"/>
    <property type="match status" value="1"/>
</dbReference>
<dbReference type="CDD" id="cd03814">
    <property type="entry name" value="GT4-like"/>
    <property type="match status" value="1"/>
</dbReference>
<proteinExistence type="predicted"/>
<dbReference type="InterPro" id="IPR050194">
    <property type="entry name" value="Glycosyltransferase_grp1"/>
</dbReference>
<evidence type="ECO:0000256" key="3">
    <source>
        <dbReference type="ARBA" id="ARBA00022679"/>
    </source>
</evidence>
<dbReference type="RefSeq" id="WP_188804837.1">
    <property type="nucleotide sequence ID" value="NZ_BAAAOU010000001.1"/>
</dbReference>
<keyword evidence="3 6" id="KW-0808">Transferase</keyword>
<protein>
    <recommendedName>
        <fullName evidence="1">D-inositol 3-phosphate glycosyltransferase</fullName>
    </recommendedName>
</protein>
<evidence type="ECO:0000313" key="7">
    <source>
        <dbReference type="Proteomes" id="UP000642509"/>
    </source>
</evidence>
<dbReference type="EMBL" id="BMLQ01000002">
    <property type="protein sequence ID" value="GGO43029.1"/>
    <property type="molecule type" value="Genomic_DNA"/>
</dbReference>
<name>A0ABQ2LTJ6_9MICC</name>
<dbReference type="PANTHER" id="PTHR45947:SF3">
    <property type="entry name" value="SULFOQUINOVOSYL TRANSFERASE SQD2"/>
    <property type="match status" value="1"/>
</dbReference>
<reference evidence="7" key="1">
    <citation type="journal article" date="2019" name="Int. J. Syst. Evol. Microbiol.">
        <title>The Global Catalogue of Microorganisms (GCM) 10K type strain sequencing project: providing services to taxonomists for standard genome sequencing and annotation.</title>
        <authorList>
            <consortium name="The Broad Institute Genomics Platform"/>
            <consortium name="The Broad Institute Genome Sequencing Center for Infectious Disease"/>
            <person name="Wu L."/>
            <person name="Ma J."/>
        </authorList>
    </citation>
    <scope>NUCLEOTIDE SEQUENCE [LARGE SCALE GENOMIC DNA]</scope>
    <source>
        <strain evidence="7">CGMCC 1.7064</strain>
    </source>
</reference>
<dbReference type="GO" id="GO:0016740">
    <property type="term" value="F:transferase activity"/>
    <property type="evidence" value="ECO:0007669"/>
    <property type="project" value="UniProtKB-KW"/>
</dbReference>
<dbReference type="PANTHER" id="PTHR45947">
    <property type="entry name" value="SULFOQUINOVOSYL TRANSFERASE SQD2"/>
    <property type="match status" value="1"/>
</dbReference>
<evidence type="ECO:0000256" key="2">
    <source>
        <dbReference type="ARBA" id="ARBA00022676"/>
    </source>
</evidence>
<organism evidence="6 7">
    <name type="scientific">Citricoccus zhacaiensis</name>
    <dbReference type="NCBI Taxonomy" id="489142"/>
    <lineage>
        <taxon>Bacteria</taxon>
        <taxon>Bacillati</taxon>
        <taxon>Actinomycetota</taxon>
        <taxon>Actinomycetes</taxon>
        <taxon>Micrococcales</taxon>
        <taxon>Micrococcaceae</taxon>
        <taxon>Citricoccus</taxon>
    </lineage>
</organism>
<keyword evidence="2" id="KW-0328">Glycosyltransferase</keyword>
<evidence type="ECO:0000259" key="4">
    <source>
        <dbReference type="Pfam" id="PF00534"/>
    </source>
</evidence>
<dbReference type="Proteomes" id="UP000642509">
    <property type="component" value="Unassembled WGS sequence"/>
</dbReference>
<dbReference type="Gene3D" id="3.40.50.2000">
    <property type="entry name" value="Glycogen Phosphorylase B"/>
    <property type="match status" value="2"/>
</dbReference>
<evidence type="ECO:0000256" key="1">
    <source>
        <dbReference type="ARBA" id="ARBA00021292"/>
    </source>
</evidence>
<dbReference type="Pfam" id="PF13439">
    <property type="entry name" value="Glyco_transf_4"/>
    <property type="match status" value="1"/>
</dbReference>
<accession>A0ABQ2LTJ6</accession>
<dbReference type="InterPro" id="IPR028098">
    <property type="entry name" value="Glyco_trans_4-like_N"/>
</dbReference>
<comment type="caution">
    <text evidence="6">The sequence shown here is derived from an EMBL/GenBank/DDBJ whole genome shotgun (WGS) entry which is preliminary data.</text>
</comment>
<feature type="domain" description="Glycosyl transferase family 1" evidence="4">
    <location>
        <begin position="199"/>
        <end position="351"/>
    </location>
</feature>
<evidence type="ECO:0000313" key="6">
    <source>
        <dbReference type="EMBL" id="GGO43029.1"/>
    </source>
</evidence>
<feature type="domain" description="Glycosyltransferase subfamily 4-like N-terminal" evidence="5">
    <location>
        <begin position="14"/>
        <end position="177"/>
    </location>
</feature>
<keyword evidence="7" id="KW-1185">Reference proteome</keyword>
<dbReference type="SUPFAM" id="SSF53756">
    <property type="entry name" value="UDP-Glycosyltransferase/glycogen phosphorylase"/>
    <property type="match status" value="1"/>
</dbReference>
<sequence>MRIAMFTEVFLPKIDGVVTRVVRTLEQLEELGHEVLLFAPGEPPAEYAGHEVVRVRSFSLRYLYPELKVGVPTPAIARRVEAFRPHVVHTVNPIWLAAYGVLSAGRRDLPQLASFHTDVPKYTESLRVGWARHPLESWIQFLHNKAEVNLCTSGPMVDRAREVGIQRVDLWPKAVDTVGYHPSKATDQMREKLTAGHPEAPLVVYVGRMSREKDLDQLVETMRRVRERIPGARLAMVGSGPYREDLERLFDPAYTVFTGYLSGADLAAAYASADVFAFPSTTETLGLVALESMASGVPVVGARAGGIPFVIDDGGTGFLVDPGDIDGWVDRLARVLGDRGFRASMGEAARAEAERHSWRAATEALVGFYEQAIETHWSHGHRDLNGPFLDRFAKPMPRAVD</sequence>
<gene>
    <name evidence="6" type="ORF">GCM10010977_10280</name>
</gene>
<dbReference type="InterPro" id="IPR001296">
    <property type="entry name" value="Glyco_trans_1"/>
</dbReference>
<evidence type="ECO:0000259" key="5">
    <source>
        <dbReference type="Pfam" id="PF13439"/>
    </source>
</evidence>